<dbReference type="RefSeq" id="WP_253804327.1">
    <property type="nucleotide sequence ID" value="NZ_BAAAUB010000102.1"/>
</dbReference>
<feature type="coiled-coil region" evidence="1">
    <location>
        <begin position="1"/>
        <end position="35"/>
    </location>
</feature>
<accession>A0ABT1J9E9</accession>
<protein>
    <submittedName>
        <fullName evidence="3">Uncharacterized protein</fullName>
    </submittedName>
</protein>
<keyword evidence="4" id="KW-1185">Reference proteome</keyword>
<dbReference type="EMBL" id="JAMZDX010000008">
    <property type="protein sequence ID" value="MCP2313998.1"/>
    <property type="molecule type" value="Genomic_DNA"/>
</dbReference>
<proteinExistence type="predicted"/>
<evidence type="ECO:0000256" key="1">
    <source>
        <dbReference type="SAM" id="Coils"/>
    </source>
</evidence>
<dbReference type="Proteomes" id="UP001206483">
    <property type="component" value="Unassembled WGS sequence"/>
</dbReference>
<feature type="region of interest" description="Disordered" evidence="2">
    <location>
        <begin position="45"/>
        <end position="78"/>
    </location>
</feature>
<feature type="compositionally biased region" description="Acidic residues" evidence="2">
    <location>
        <begin position="45"/>
        <end position="59"/>
    </location>
</feature>
<organism evidence="3 4">
    <name type="scientific">Kitasatospora paracochleata</name>
    <dbReference type="NCBI Taxonomy" id="58354"/>
    <lineage>
        <taxon>Bacteria</taxon>
        <taxon>Bacillati</taxon>
        <taxon>Actinomycetota</taxon>
        <taxon>Actinomycetes</taxon>
        <taxon>Kitasatosporales</taxon>
        <taxon>Streptomycetaceae</taxon>
        <taxon>Kitasatospora</taxon>
    </lineage>
</organism>
<evidence type="ECO:0000256" key="2">
    <source>
        <dbReference type="SAM" id="MobiDB-lite"/>
    </source>
</evidence>
<comment type="caution">
    <text evidence="3">The sequence shown here is derived from an EMBL/GenBank/DDBJ whole genome shotgun (WGS) entry which is preliminary data.</text>
</comment>
<reference evidence="3 4" key="1">
    <citation type="submission" date="2022-06" db="EMBL/GenBank/DDBJ databases">
        <title>Sequencing the genomes of 1000 actinobacteria strains.</title>
        <authorList>
            <person name="Klenk H.-P."/>
        </authorList>
    </citation>
    <scope>NUCLEOTIDE SEQUENCE [LARGE SCALE GENOMIC DNA]</scope>
    <source>
        <strain evidence="3 4">DSM 41656</strain>
    </source>
</reference>
<evidence type="ECO:0000313" key="4">
    <source>
        <dbReference type="Proteomes" id="UP001206483"/>
    </source>
</evidence>
<evidence type="ECO:0000313" key="3">
    <source>
        <dbReference type="EMBL" id="MCP2313998.1"/>
    </source>
</evidence>
<name>A0ABT1J9E9_9ACTN</name>
<sequence>MDRIVERRDLLREQADGLRKQLEDIDVELDQLAVAEQVIARLLADDEPGNAEPDVDAEPDPLSLPPGMTVPHRRQARGVSDLPGEYQRFLELIAASPRPAAFRYVREQLGVPIAAKNIEGMRSKLKRLVERGWLIETQPGKFTVRP</sequence>
<gene>
    <name evidence="3" type="ORF">FHR36_007197</name>
</gene>
<keyword evidence="1" id="KW-0175">Coiled coil</keyword>